<dbReference type="InterPro" id="IPR042099">
    <property type="entry name" value="ANL_N_sf"/>
</dbReference>
<dbReference type="InterPro" id="IPR045851">
    <property type="entry name" value="AMP-bd_C_sf"/>
</dbReference>
<comment type="caution">
    <text evidence="3">The sequence shown here is derived from an EMBL/GenBank/DDBJ whole genome shotgun (WGS) entry which is preliminary data.</text>
</comment>
<keyword evidence="4" id="KW-1185">Reference proteome</keyword>
<dbReference type="Pfam" id="PF13193">
    <property type="entry name" value="AMP-binding_C"/>
    <property type="match status" value="1"/>
</dbReference>
<evidence type="ECO:0000313" key="3">
    <source>
        <dbReference type="EMBL" id="TXL71622.1"/>
    </source>
</evidence>
<accession>A0A5C8PCZ3</accession>
<evidence type="ECO:0000259" key="2">
    <source>
        <dbReference type="Pfam" id="PF13193"/>
    </source>
</evidence>
<feature type="domain" description="AMP-dependent synthetase/ligase" evidence="1">
    <location>
        <begin position="9"/>
        <end position="374"/>
    </location>
</feature>
<evidence type="ECO:0000259" key="1">
    <source>
        <dbReference type="Pfam" id="PF00501"/>
    </source>
</evidence>
<dbReference type="PANTHER" id="PTHR43767:SF7">
    <property type="entry name" value="MEDIUM_LONG-CHAIN-FATTY-ACID--COA LIGASE FADD8"/>
    <property type="match status" value="1"/>
</dbReference>
<evidence type="ECO:0000313" key="4">
    <source>
        <dbReference type="Proteomes" id="UP000321638"/>
    </source>
</evidence>
<reference evidence="3 4" key="1">
    <citation type="submission" date="2019-06" db="EMBL/GenBank/DDBJ databases">
        <title>New taxonomy in bacterial strain CC-CFT640, isolated from vineyard.</title>
        <authorList>
            <person name="Lin S.-Y."/>
            <person name="Tsai C.-F."/>
            <person name="Young C.-C."/>
        </authorList>
    </citation>
    <scope>NUCLEOTIDE SEQUENCE [LARGE SCALE GENOMIC DNA]</scope>
    <source>
        <strain evidence="3 4">CC-CFT640</strain>
    </source>
</reference>
<dbReference type="AlphaFoldDB" id="A0A5C8PCZ3"/>
<dbReference type="InterPro" id="IPR050237">
    <property type="entry name" value="ATP-dep_AMP-bd_enzyme"/>
</dbReference>
<protein>
    <submittedName>
        <fullName evidence="3">AMP-binding protein</fullName>
    </submittedName>
</protein>
<dbReference type="Proteomes" id="UP000321638">
    <property type="component" value="Unassembled WGS sequence"/>
</dbReference>
<sequence length="517" mass="56319">MRIIDYFHHGLQRDPQRLAFVDPDKSYTFAQADEMSARIAGGLFAAGTPDGARVAVYSPNDALAFVCIVAAMRLGCPWVPVNVRNPVEVNAAFLRQAGCSVLFFHSSLAADMREIAARTPSVKTIVCIDSQDPAATHSLDILMALEPGPVPEVPDDPDRVIAIVPTGGTTGLSKAAVWTHRTWDAVTAALWTSCPARGAPVHLVAAPMTHGAGAVAMWMIPGGATSVVLRKAEPVAIMEAIQRHRVTHMYLPPTLIYMILAHPDVRQYDYSSLQYLIVAAAPIAPDKFREAMEVFGPCICQSFGQAEAPMLLTFLSTADLLEATAPGAPARFASCGRATLGTRVEIMDDEGNLLPPGRKGEIVARSGMVFQGYLLNPRANEEARRFGWHHTGDVGFKDEQGFVYIVDRKKDMIVTGGFNVFSVEVEQVILGHAAVQDCAVIGVPDTKWGEAIKAVVELKPHAQADAAEIQELVRVRLGGVQVPKSVEFWEQLPRSNNNKVQKTEIRKRFWEGRERLV</sequence>
<dbReference type="Gene3D" id="3.30.300.30">
    <property type="match status" value="1"/>
</dbReference>
<dbReference type="Gene3D" id="3.40.50.12780">
    <property type="entry name" value="N-terminal domain of ligase-like"/>
    <property type="match status" value="1"/>
</dbReference>
<dbReference type="EMBL" id="VDUZ01000041">
    <property type="protein sequence ID" value="TXL71622.1"/>
    <property type="molecule type" value="Genomic_DNA"/>
</dbReference>
<dbReference type="InterPro" id="IPR025110">
    <property type="entry name" value="AMP-bd_C"/>
</dbReference>
<organism evidence="3 4">
    <name type="scientific">Vineibacter terrae</name>
    <dbReference type="NCBI Taxonomy" id="2586908"/>
    <lineage>
        <taxon>Bacteria</taxon>
        <taxon>Pseudomonadati</taxon>
        <taxon>Pseudomonadota</taxon>
        <taxon>Alphaproteobacteria</taxon>
        <taxon>Hyphomicrobiales</taxon>
        <taxon>Vineibacter</taxon>
    </lineage>
</organism>
<dbReference type="PROSITE" id="PS00455">
    <property type="entry name" value="AMP_BINDING"/>
    <property type="match status" value="1"/>
</dbReference>
<feature type="domain" description="AMP-binding enzyme C-terminal" evidence="2">
    <location>
        <begin position="424"/>
        <end position="499"/>
    </location>
</feature>
<dbReference type="SUPFAM" id="SSF56801">
    <property type="entry name" value="Acetyl-CoA synthetase-like"/>
    <property type="match status" value="1"/>
</dbReference>
<proteinExistence type="predicted"/>
<dbReference type="InterPro" id="IPR020845">
    <property type="entry name" value="AMP-binding_CS"/>
</dbReference>
<dbReference type="Pfam" id="PF00501">
    <property type="entry name" value="AMP-binding"/>
    <property type="match status" value="1"/>
</dbReference>
<dbReference type="RefSeq" id="WP_147850534.1">
    <property type="nucleotide sequence ID" value="NZ_VDUZ01000041.1"/>
</dbReference>
<dbReference type="PANTHER" id="PTHR43767">
    <property type="entry name" value="LONG-CHAIN-FATTY-ACID--COA LIGASE"/>
    <property type="match status" value="1"/>
</dbReference>
<dbReference type="InterPro" id="IPR000873">
    <property type="entry name" value="AMP-dep_synth/lig_dom"/>
</dbReference>
<name>A0A5C8PCZ3_9HYPH</name>
<dbReference type="OrthoDB" id="9803968at2"/>
<dbReference type="GO" id="GO:0016877">
    <property type="term" value="F:ligase activity, forming carbon-sulfur bonds"/>
    <property type="evidence" value="ECO:0007669"/>
    <property type="project" value="UniProtKB-ARBA"/>
</dbReference>
<gene>
    <name evidence="3" type="ORF">FHP25_29225</name>
</gene>